<dbReference type="InterPro" id="IPR036396">
    <property type="entry name" value="Cyt_P450_sf"/>
</dbReference>
<accession>A0AA94XSS2</accession>
<dbReference type="RefSeq" id="WP_060701708.1">
    <property type="nucleotide sequence ID" value="NZ_CP012750.1"/>
</dbReference>
<name>A0AA94XSS2_9MICC</name>
<evidence type="ECO:0000256" key="2">
    <source>
        <dbReference type="SAM" id="MobiDB-lite"/>
    </source>
</evidence>
<dbReference type="Gene3D" id="1.10.630.10">
    <property type="entry name" value="Cytochrome P450"/>
    <property type="match status" value="1"/>
</dbReference>
<dbReference type="PANTHER" id="PTHR46696">
    <property type="entry name" value="P450, PUTATIVE (EUROFUNG)-RELATED"/>
    <property type="match status" value="1"/>
</dbReference>
<organism evidence="3 4">
    <name type="scientific">Glutamicibacter halophytocola</name>
    <dbReference type="NCBI Taxonomy" id="1933880"/>
    <lineage>
        <taxon>Bacteria</taxon>
        <taxon>Bacillati</taxon>
        <taxon>Actinomycetota</taxon>
        <taxon>Actinomycetes</taxon>
        <taxon>Micrococcales</taxon>
        <taxon>Micrococcaceae</taxon>
        <taxon>Glutamicibacter</taxon>
    </lineage>
</organism>
<dbReference type="EMBL" id="CP102487">
    <property type="protein sequence ID" value="UUX57467.1"/>
    <property type="molecule type" value="Genomic_DNA"/>
</dbReference>
<evidence type="ECO:0000256" key="1">
    <source>
        <dbReference type="ARBA" id="ARBA00010617"/>
    </source>
</evidence>
<evidence type="ECO:0000313" key="3">
    <source>
        <dbReference type="EMBL" id="UUX57467.1"/>
    </source>
</evidence>
<dbReference type="PRINTS" id="PR00359">
    <property type="entry name" value="BP450"/>
</dbReference>
<dbReference type="PROSITE" id="PS00086">
    <property type="entry name" value="CYTOCHROME_P450"/>
    <property type="match status" value="1"/>
</dbReference>
<dbReference type="Proteomes" id="UP001060018">
    <property type="component" value="Chromosome"/>
</dbReference>
<proteinExistence type="inferred from homology"/>
<feature type="region of interest" description="Disordered" evidence="2">
    <location>
        <begin position="1"/>
        <end position="21"/>
    </location>
</feature>
<sequence>MNCPFARTPLAPEPSATSTAPLAQPLEKVLPARISERYRSIEDPQLVRGILRHAEEFTPANALQAAVDLEPATLRILARGRFALPPVLASASGAGHRAVRKVVAGFFSPAKVAAQREFIAQRTRELCLNLRGRYQLGEELDLASELAAVIPPEVMARMTGTPLPPLDQLKAWSKDSLELFWGWPGAQRQQELAHSAVAYHAWLRSSVDEATARDDGNLYSALHHAGVDRARIVSLAYFLGIAGQETTAMLIQSALFTALRDGHWSSCAAADGGVPASERVVHEVLLRASSVPTWRRIALRDISLSGHSFAAGDELLLRLSGGDAAASGDDSLVFGQGLHRCLGAGLARMETGVVVHQAAAALPGIELSDPSPRWRYLISFQAPEAVITRSRKTGSASA</sequence>
<dbReference type="PANTHER" id="PTHR46696:SF1">
    <property type="entry name" value="CYTOCHROME P450 YJIB-RELATED"/>
    <property type="match status" value="1"/>
</dbReference>
<dbReference type="GO" id="GO:0016705">
    <property type="term" value="F:oxidoreductase activity, acting on paired donors, with incorporation or reduction of molecular oxygen"/>
    <property type="evidence" value="ECO:0007669"/>
    <property type="project" value="InterPro"/>
</dbReference>
<reference evidence="3" key="1">
    <citation type="journal article" date="2022" name="Pest Manag. Sci.">
        <title>Glutamicibacter halophytocola-mediated host fitness of potato tuber moth on Solanaceae crops.</title>
        <authorList>
            <person name="Wang W."/>
            <person name="Xiao G."/>
            <person name="Du G."/>
            <person name="Chang L."/>
            <person name="Yang Y."/>
            <person name="Ye J."/>
            <person name="Chen B."/>
        </authorList>
    </citation>
    <scope>NUCLEOTIDE SEQUENCE</scope>
    <source>
        <strain evidence="3">S2</strain>
    </source>
</reference>
<gene>
    <name evidence="3" type="ORF">NUH22_08965</name>
</gene>
<dbReference type="KEGG" id="gar:AOZ07_09065"/>
<dbReference type="SUPFAM" id="SSF48264">
    <property type="entry name" value="Cytochrome P450"/>
    <property type="match status" value="1"/>
</dbReference>
<dbReference type="GO" id="GO:0020037">
    <property type="term" value="F:heme binding"/>
    <property type="evidence" value="ECO:0007669"/>
    <property type="project" value="InterPro"/>
</dbReference>
<dbReference type="AlphaFoldDB" id="A0AA94XSS2"/>
<dbReference type="InterPro" id="IPR002397">
    <property type="entry name" value="Cyt_P450_B"/>
</dbReference>
<dbReference type="GO" id="GO:0005506">
    <property type="term" value="F:iron ion binding"/>
    <property type="evidence" value="ECO:0007669"/>
    <property type="project" value="InterPro"/>
</dbReference>
<dbReference type="InterPro" id="IPR017972">
    <property type="entry name" value="Cyt_P450_CS"/>
</dbReference>
<evidence type="ECO:0000313" key="4">
    <source>
        <dbReference type="Proteomes" id="UP001060018"/>
    </source>
</evidence>
<protein>
    <submittedName>
        <fullName evidence="3">Cytochrome P450</fullName>
    </submittedName>
</protein>
<comment type="similarity">
    <text evidence="1">Belongs to the cytochrome P450 family.</text>
</comment>
<dbReference type="GO" id="GO:0004497">
    <property type="term" value="F:monooxygenase activity"/>
    <property type="evidence" value="ECO:0007669"/>
    <property type="project" value="InterPro"/>
</dbReference>